<feature type="region of interest" description="Disordered" evidence="1">
    <location>
        <begin position="254"/>
        <end position="275"/>
    </location>
</feature>
<dbReference type="OrthoDB" id="3445803at2759"/>
<accession>A0A9P7Y9A2</accession>
<gene>
    <name evidence="2" type="ORF">BJ875DRAFT_507761</name>
</gene>
<dbReference type="AlphaFoldDB" id="A0A9P7Y9A2"/>
<evidence type="ECO:0000313" key="2">
    <source>
        <dbReference type="EMBL" id="KAG9229718.1"/>
    </source>
</evidence>
<proteinExistence type="predicted"/>
<sequence>MVSLGNNTGATNHLASGIRYGIPDTPNQIPGHSYAGVGFNYTKAGGAQVGASGRGWICGLSEYKNPSTPYPGDNGDWWDRDAYLTQKEPPLVKLIGPEFSGQPDASRSWWTNHPSFVKSNGSIPGEWVWHMEGGGGDMETTFGPLYSLLKTYGLARRPINIDEYATVSTPLGLRGNCPPLHGLLAPIVARPNAANSNYNATGAGYFATGQLRLTIGTSPPTDRRIDASATVGSDMLRVRTGARTARGTWQVTINDPSAAGLPESGAPPLNHSNNE</sequence>
<comment type="caution">
    <text evidence="2">The sequence shown here is derived from an EMBL/GenBank/DDBJ whole genome shotgun (WGS) entry which is preliminary data.</text>
</comment>
<organism evidence="2 3">
    <name type="scientific">Amylocarpus encephaloides</name>
    <dbReference type="NCBI Taxonomy" id="45428"/>
    <lineage>
        <taxon>Eukaryota</taxon>
        <taxon>Fungi</taxon>
        <taxon>Dikarya</taxon>
        <taxon>Ascomycota</taxon>
        <taxon>Pezizomycotina</taxon>
        <taxon>Leotiomycetes</taxon>
        <taxon>Helotiales</taxon>
        <taxon>Helotiales incertae sedis</taxon>
        <taxon>Amylocarpus</taxon>
    </lineage>
</organism>
<reference evidence="2" key="1">
    <citation type="journal article" date="2021" name="IMA Fungus">
        <title>Genomic characterization of three marine fungi, including Emericellopsis atlantica sp. nov. with signatures of a generalist lifestyle and marine biomass degradation.</title>
        <authorList>
            <person name="Hagestad O.C."/>
            <person name="Hou L."/>
            <person name="Andersen J.H."/>
            <person name="Hansen E.H."/>
            <person name="Altermark B."/>
            <person name="Li C."/>
            <person name="Kuhnert E."/>
            <person name="Cox R.J."/>
            <person name="Crous P.W."/>
            <person name="Spatafora J.W."/>
            <person name="Lail K."/>
            <person name="Amirebrahimi M."/>
            <person name="Lipzen A."/>
            <person name="Pangilinan J."/>
            <person name="Andreopoulos W."/>
            <person name="Hayes R.D."/>
            <person name="Ng V."/>
            <person name="Grigoriev I.V."/>
            <person name="Jackson S.A."/>
            <person name="Sutton T.D.S."/>
            <person name="Dobson A.D.W."/>
            <person name="Rama T."/>
        </authorList>
    </citation>
    <scope>NUCLEOTIDE SEQUENCE</scope>
    <source>
        <strain evidence="2">TRa018bII</strain>
    </source>
</reference>
<keyword evidence="3" id="KW-1185">Reference proteome</keyword>
<dbReference type="GO" id="GO:0016787">
    <property type="term" value="F:hydrolase activity"/>
    <property type="evidence" value="ECO:0007669"/>
    <property type="project" value="UniProtKB-KW"/>
</dbReference>
<protein>
    <submittedName>
        <fullName evidence="2">Glycoside hydrolase family 39 protein</fullName>
    </submittedName>
</protein>
<keyword evidence="2" id="KW-0378">Hydrolase</keyword>
<evidence type="ECO:0000256" key="1">
    <source>
        <dbReference type="SAM" id="MobiDB-lite"/>
    </source>
</evidence>
<name>A0A9P7Y9A2_9HELO</name>
<evidence type="ECO:0000313" key="3">
    <source>
        <dbReference type="Proteomes" id="UP000824998"/>
    </source>
</evidence>
<dbReference type="EMBL" id="MU251737">
    <property type="protein sequence ID" value="KAG9229718.1"/>
    <property type="molecule type" value="Genomic_DNA"/>
</dbReference>
<dbReference type="Proteomes" id="UP000824998">
    <property type="component" value="Unassembled WGS sequence"/>
</dbReference>